<feature type="transmembrane region" description="Helical" evidence="8">
    <location>
        <begin position="319"/>
        <end position="340"/>
    </location>
</feature>
<dbReference type="SUPFAM" id="SSF51735">
    <property type="entry name" value="NAD(P)-binding Rossmann-fold domains"/>
    <property type="match status" value="1"/>
</dbReference>
<protein>
    <submittedName>
        <fullName evidence="10">Undecaprenyl-phosphate glucose phosphotransferase</fullName>
        <ecNumber evidence="10">2.7.8.31</ecNumber>
    </submittedName>
</protein>
<dbReference type="Proteomes" id="UP000265750">
    <property type="component" value="Unassembled WGS sequence"/>
</dbReference>
<dbReference type="InterPro" id="IPR017475">
    <property type="entry name" value="EPS_sugar_tfrase"/>
</dbReference>
<keyword evidence="11" id="KW-1185">Reference proteome</keyword>
<reference evidence="11" key="1">
    <citation type="submission" date="2018-09" db="EMBL/GenBank/DDBJ databases">
        <authorList>
            <person name="Tuo L."/>
        </authorList>
    </citation>
    <scope>NUCLEOTIDE SEQUENCE [LARGE SCALE GENOMIC DNA]</scope>
    <source>
        <strain evidence="11">M2BS4Y-1</strain>
    </source>
</reference>
<feature type="transmembrane region" description="Helical" evidence="8">
    <location>
        <begin position="142"/>
        <end position="161"/>
    </location>
</feature>
<comment type="subcellular location">
    <subcellularLocation>
        <location evidence="1">Membrane</location>
        <topology evidence="1">Multi-pass membrane protein</topology>
    </subcellularLocation>
</comment>
<dbReference type="GO" id="GO:0016020">
    <property type="term" value="C:membrane"/>
    <property type="evidence" value="ECO:0007669"/>
    <property type="project" value="UniProtKB-SubCell"/>
</dbReference>
<evidence type="ECO:0000256" key="7">
    <source>
        <dbReference type="ARBA" id="ARBA00023169"/>
    </source>
</evidence>
<name>A0A3A1WNK9_9HYPH</name>
<dbReference type="Pfam" id="PF02397">
    <property type="entry name" value="Bac_transf"/>
    <property type="match status" value="1"/>
</dbReference>
<feature type="transmembrane region" description="Helical" evidence="8">
    <location>
        <begin position="83"/>
        <end position="103"/>
    </location>
</feature>
<gene>
    <name evidence="10" type="ORF">D3218_08865</name>
</gene>
<comment type="caution">
    <text evidence="10">The sequence shown here is derived from an EMBL/GenBank/DDBJ whole genome shotgun (WGS) entry which is preliminary data.</text>
</comment>
<dbReference type="EMBL" id="QYRN01000004">
    <property type="protein sequence ID" value="RIY01453.1"/>
    <property type="molecule type" value="Genomic_DNA"/>
</dbReference>
<dbReference type="RefSeq" id="WP_119539634.1">
    <property type="nucleotide sequence ID" value="NZ_QYRN01000004.1"/>
</dbReference>
<feature type="transmembrane region" description="Helical" evidence="8">
    <location>
        <begin position="115"/>
        <end position="136"/>
    </location>
</feature>
<evidence type="ECO:0000256" key="2">
    <source>
        <dbReference type="ARBA" id="ARBA00006464"/>
    </source>
</evidence>
<dbReference type="GO" id="GO:0089702">
    <property type="term" value="F:undecaprenyl-phosphate glucose phosphotransferase activity"/>
    <property type="evidence" value="ECO:0007669"/>
    <property type="project" value="UniProtKB-EC"/>
</dbReference>
<dbReference type="Pfam" id="PF13727">
    <property type="entry name" value="CoA_binding_3"/>
    <property type="match status" value="1"/>
</dbReference>
<dbReference type="PANTHER" id="PTHR30576">
    <property type="entry name" value="COLANIC BIOSYNTHESIS UDP-GLUCOSE LIPID CARRIER TRANSFERASE"/>
    <property type="match status" value="1"/>
</dbReference>
<dbReference type="OrthoDB" id="9808602at2"/>
<accession>A0A3A1WNK9</accession>
<feature type="transmembrane region" description="Helical" evidence="8">
    <location>
        <begin position="53"/>
        <end position="77"/>
    </location>
</feature>
<proteinExistence type="inferred from homology"/>
<dbReference type="InterPro" id="IPR003362">
    <property type="entry name" value="Bact_transf"/>
</dbReference>
<dbReference type="InterPro" id="IPR036291">
    <property type="entry name" value="NAD(P)-bd_dom_sf"/>
</dbReference>
<evidence type="ECO:0000256" key="1">
    <source>
        <dbReference type="ARBA" id="ARBA00004141"/>
    </source>
</evidence>
<dbReference type="NCBIfam" id="TIGR03023">
    <property type="entry name" value="WcaJ_sugtrans"/>
    <property type="match status" value="1"/>
</dbReference>
<dbReference type="GO" id="GO:0000271">
    <property type="term" value="P:polysaccharide biosynthetic process"/>
    <property type="evidence" value="ECO:0007669"/>
    <property type="project" value="UniProtKB-KW"/>
</dbReference>
<feature type="domain" description="Bacterial sugar transferase" evidence="9">
    <location>
        <begin position="314"/>
        <end position="502"/>
    </location>
</feature>
<dbReference type="Gene3D" id="3.40.50.720">
    <property type="entry name" value="NAD(P)-binding Rossmann-like Domain"/>
    <property type="match status" value="1"/>
</dbReference>
<evidence type="ECO:0000256" key="3">
    <source>
        <dbReference type="ARBA" id="ARBA00022679"/>
    </source>
</evidence>
<evidence type="ECO:0000256" key="4">
    <source>
        <dbReference type="ARBA" id="ARBA00022692"/>
    </source>
</evidence>
<sequence length="509" mass="56262">MAANRSEQATFAREAIRTFQPDRRPRIVEASVLNPHARRVAEQFGRNVLSPRLLSGLFGAGEFLALLLIGSAVLAAFDRLADALLILPFAGVALASLALLHGYELSQLSSQRRQPARIAIALVSGALATALCAGLTGAADVAGAACLAAYVAASMATMTLGRRVLAHRIRHWSRTGRLERRVVLVGGGGAAEQFIRQLEAHPYSDIRICGIFDDREDARSPQLVAGYPKLGTIAELTEFARIAKIDMLVVTLPLSAEKRILSILKSLWVLPLDIRISALSQNLRFRSRSYSYMGDVPMLDIMDRPIADWSKVAKRGFDLVFGVAALVAVMPIMVVTAIAIKLDTPGPVFFRQKRHGFNNEEILVWKFRSLRHDMADPTARKLVTKGDPRVTRVGRFIRRSSIDELPQLFNVLIGNLSLVGPRPHAVHAQSSAQITFTEIVDGYFGRHKVKPGITGYAQLKGWRGEIDDDVKLQKRFEHDLFYIENWSLLLDFYILFATPYSLINGKGAY</sequence>
<keyword evidence="5 8" id="KW-1133">Transmembrane helix</keyword>
<keyword evidence="6 8" id="KW-0472">Membrane</keyword>
<keyword evidence="7" id="KW-0270">Exopolysaccharide synthesis</keyword>
<evidence type="ECO:0000313" key="11">
    <source>
        <dbReference type="Proteomes" id="UP000265750"/>
    </source>
</evidence>
<dbReference type="PANTHER" id="PTHR30576:SF0">
    <property type="entry name" value="UNDECAPRENYL-PHOSPHATE N-ACETYLGALACTOSAMINYL 1-PHOSPHATE TRANSFERASE-RELATED"/>
    <property type="match status" value="1"/>
</dbReference>
<dbReference type="EC" id="2.7.8.31" evidence="10"/>
<evidence type="ECO:0000259" key="9">
    <source>
        <dbReference type="Pfam" id="PF02397"/>
    </source>
</evidence>
<comment type="similarity">
    <text evidence="2">Belongs to the bacterial sugar transferase family.</text>
</comment>
<evidence type="ECO:0000256" key="8">
    <source>
        <dbReference type="SAM" id="Phobius"/>
    </source>
</evidence>
<dbReference type="AlphaFoldDB" id="A0A3A1WNK9"/>
<evidence type="ECO:0000256" key="5">
    <source>
        <dbReference type="ARBA" id="ARBA00022989"/>
    </source>
</evidence>
<dbReference type="NCBIfam" id="TIGR03025">
    <property type="entry name" value="EPS_sugtrans"/>
    <property type="match status" value="1"/>
</dbReference>
<evidence type="ECO:0000256" key="6">
    <source>
        <dbReference type="ARBA" id="ARBA00023136"/>
    </source>
</evidence>
<keyword evidence="3 10" id="KW-0808">Transferase</keyword>
<organism evidence="10 11">
    <name type="scientific">Aureimonas flava</name>
    <dbReference type="NCBI Taxonomy" id="2320271"/>
    <lineage>
        <taxon>Bacteria</taxon>
        <taxon>Pseudomonadati</taxon>
        <taxon>Pseudomonadota</taxon>
        <taxon>Alphaproteobacteria</taxon>
        <taxon>Hyphomicrobiales</taxon>
        <taxon>Aurantimonadaceae</taxon>
        <taxon>Aureimonas</taxon>
    </lineage>
</organism>
<evidence type="ECO:0000313" key="10">
    <source>
        <dbReference type="EMBL" id="RIY01453.1"/>
    </source>
</evidence>
<dbReference type="InterPro" id="IPR017473">
    <property type="entry name" value="Undecaprenyl-P_gluc_Ptfrase"/>
</dbReference>
<keyword evidence="4 8" id="KW-0812">Transmembrane</keyword>